<accession>A0AAV7RWX3</accession>
<evidence type="ECO:0000256" key="1">
    <source>
        <dbReference type="SAM" id="MobiDB-lite"/>
    </source>
</evidence>
<feature type="region of interest" description="Disordered" evidence="1">
    <location>
        <begin position="96"/>
        <end position="121"/>
    </location>
</feature>
<organism evidence="2 3">
    <name type="scientific">Pleurodeles waltl</name>
    <name type="common">Iberian ribbed newt</name>
    <dbReference type="NCBI Taxonomy" id="8319"/>
    <lineage>
        <taxon>Eukaryota</taxon>
        <taxon>Metazoa</taxon>
        <taxon>Chordata</taxon>
        <taxon>Craniata</taxon>
        <taxon>Vertebrata</taxon>
        <taxon>Euteleostomi</taxon>
        <taxon>Amphibia</taxon>
        <taxon>Batrachia</taxon>
        <taxon>Caudata</taxon>
        <taxon>Salamandroidea</taxon>
        <taxon>Salamandridae</taxon>
        <taxon>Pleurodelinae</taxon>
        <taxon>Pleurodeles</taxon>
    </lineage>
</organism>
<comment type="caution">
    <text evidence="2">The sequence shown here is derived from an EMBL/GenBank/DDBJ whole genome shotgun (WGS) entry which is preliminary data.</text>
</comment>
<dbReference type="AlphaFoldDB" id="A0AAV7RWX3"/>
<proteinExistence type="predicted"/>
<name>A0AAV7RWX3_PLEWA</name>
<keyword evidence="3" id="KW-1185">Reference proteome</keyword>
<gene>
    <name evidence="2" type="ORF">NDU88_009722</name>
</gene>
<dbReference type="EMBL" id="JANPWB010000009">
    <property type="protein sequence ID" value="KAJ1157006.1"/>
    <property type="molecule type" value="Genomic_DNA"/>
</dbReference>
<protein>
    <submittedName>
        <fullName evidence="2">Uncharacterized protein</fullName>
    </submittedName>
</protein>
<feature type="compositionally biased region" description="Basic and acidic residues" evidence="1">
    <location>
        <begin position="110"/>
        <end position="121"/>
    </location>
</feature>
<dbReference type="Proteomes" id="UP001066276">
    <property type="component" value="Chromosome 5"/>
</dbReference>
<evidence type="ECO:0000313" key="2">
    <source>
        <dbReference type="EMBL" id="KAJ1157006.1"/>
    </source>
</evidence>
<evidence type="ECO:0000313" key="3">
    <source>
        <dbReference type="Proteomes" id="UP001066276"/>
    </source>
</evidence>
<reference evidence="2" key="1">
    <citation type="journal article" date="2022" name="bioRxiv">
        <title>Sequencing and chromosome-scale assembly of the giantPleurodeles waltlgenome.</title>
        <authorList>
            <person name="Brown T."/>
            <person name="Elewa A."/>
            <person name="Iarovenko S."/>
            <person name="Subramanian E."/>
            <person name="Araus A.J."/>
            <person name="Petzold A."/>
            <person name="Susuki M."/>
            <person name="Suzuki K.-i.T."/>
            <person name="Hayashi T."/>
            <person name="Toyoda A."/>
            <person name="Oliveira C."/>
            <person name="Osipova E."/>
            <person name="Leigh N.D."/>
            <person name="Simon A."/>
            <person name="Yun M.H."/>
        </authorList>
    </citation>
    <scope>NUCLEOTIDE SEQUENCE</scope>
    <source>
        <strain evidence="2">20211129_DDA</strain>
        <tissue evidence="2">Liver</tissue>
    </source>
</reference>
<sequence>MNSVFVWLEIPPSRSPNQCLSCLIAAKILVAGEYRKQRVKGKSLRTYLCCAGPLVQTYPPGRATADKCGGTPSGCKSSKIPGNRYTLLVRGRLGERNRKKTPDHLGVYVDTEKGLETSRRR</sequence>